<feature type="transmembrane region" description="Helical" evidence="8">
    <location>
        <begin position="390"/>
        <end position="412"/>
    </location>
</feature>
<dbReference type="InterPro" id="IPR036259">
    <property type="entry name" value="MFS_trans_sf"/>
</dbReference>
<name>A0A0F7VAP8_PENBI</name>
<dbReference type="PROSITE" id="PS50850">
    <property type="entry name" value="MFS"/>
    <property type="match status" value="1"/>
</dbReference>
<feature type="transmembrane region" description="Helical" evidence="8">
    <location>
        <begin position="424"/>
        <end position="443"/>
    </location>
</feature>
<dbReference type="PANTHER" id="PTHR11360">
    <property type="entry name" value="MONOCARBOXYLATE TRANSPORTER"/>
    <property type="match status" value="1"/>
</dbReference>
<evidence type="ECO:0000256" key="5">
    <source>
        <dbReference type="ARBA" id="ARBA00022989"/>
    </source>
</evidence>
<dbReference type="InterPro" id="IPR050327">
    <property type="entry name" value="Proton-linked_MCT"/>
</dbReference>
<dbReference type="CDD" id="cd17352">
    <property type="entry name" value="MFS_MCT_SLC16"/>
    <property type="match status" value="1"/>
</dbReference>
<dbReference type="GO" id="GO:0022857">
    <property type="term" value="F:transmembrane transporter activity"/>
    <property type="evidence" value="ECO:0007669"/>
    <property type="project" value="InterPro"/>
</dbReference>
<evidence type="ECO:0000256" key="2">
    <source>
        <dbReference type="ARBA" id="ARBA00006727"/>
    </source>
</evidence>
<evidence type="ECO:0000256" key="1">
    <source>
        <dbReference type="ARBA" id="ARBA00004141"/>
    </source>
</evidence>
<comment type="subcellular location">
    <subcellularLocation>
        <location evidence="1">Membrane</location>
        <topology evidence="1">Multi-pass membrane protein</topology>
    </subcellularLocation>
</comment>
<feature type="transmembrane region" description="Helical" evidence="8">
    <location>
        <begin position="188"/>
        <end position="208"/>
    </location>
</feature>
<feature type="transmembrane region" description="Helical" evidence="8">
    <location>
        <begin position="61"/>
        <end position="79"/>
    </location>
</feature>
<dbReference type="PANTHER" id="PTHR11360:SF224">
    <property type="entry name" value="MAJOR FACILITATOR SUPERFAMILY (MFS) PROFILE DOMAIN-CONTAINING PROTEIN-RELATED"/>
    <property type="match status" value="1"/>
</dbReference>
<keyword evidence="11" id="KW-1185">Reference proteome</keyword>
<feature type="region of interest" description="Disordered" evidence="7">
    <location>
        <begin position="1"/>
        <end position="34"/>
    </location>
</feature>
<organism evidence="10 11">
    <name type="scientific">Penicillium brasilianum</name>
    <dbReference type="NCBI Taxonomy" id="104259"/>
    <lineage>
        <taxon>Eukaryota</taxon>
        <taxon>Fungi</taxon>
        <taxon>Dikarya</taxon>
        <taxon>Ascomycota</taxon>
        <taxon>Pezizomycotina</taxon>
        <taxon>Eurotiomycetes</taxon>
        <taxon>Eurotiomycetidae</taxon>
        <taxon>Eurotiales</taxon>
        <taxon>Aspergillaceae</taxon>
        <taxon>Penicillium</taxon>
    </lineage>
</organism>
<dbReference type="AlphaFoldDB" id="A0A0F7VAP8"/>
<evidence type="ECO:0000256" key="8">
    <source>
        <dbReference type="SAM" id="Phobius"/>
    </source>
</evidence>
<keyword evidence="4 8" id="KW-0812">Transmembrane</keyword>
<keyword evidence="5 8" id="KW-1133">Transmembrane helix</keyword>
<dbReference type="EMBL" id="CDHK01000003">
    <property type="protein sequence ID" value="CEO58969.1"/>
    <property type="molecule type" value="Genomic_DNA"/>
</dbReference>
<evidence type="ECO:0000256" key="7">
    <source>
        <dbReference type="SAM" id="MobiDB-lite"/>
    </source>
</evidence>
<dbReference type="InterPro" id="IPR020846">
    <property type="entry name" value="MFS_dom"/>
</dbReference>
<dbReference type="InterPro" id="IPR011701">
    <property type="entry name" value="MFS"/>
</dbReference>
<feature type="transmembrane region" description="Helical" evidence="8">
    <location>
        <begin position="353"/>
        <end position="378"/>
    </location>
</feature>
<proteinExistence type="inferred from homology"/>
<dbReference type="GO" id="GO:0016020">
    <property type="term" value="C:membrane"/>
    <property type="evidence" value="ECO:0007669"/>
    <property type="project" value="UniProtKB-SubCell"/>
</dbReference>
<sequence>MSTSKFNTALAESPPSDLHSAAPSDHSTMMEKSDAGFEAQDIEAPKIWSSEDSPPDGGLQAWLMVLGAWCALFCTFGWINSVGQFQSYYETVLLSKYSASTIAWIPSLQIFFMFAMGPIVGRLYDNFGPRYVLIGGSFLHVFGLMMASISKEYYQVLLSQGVCSAMGVCAIFQPSMNCIPSWFDKKRGAAYGIVSTGSSLGGVIFPIMVSRMIANVGYAWAMRTAAFIILFLLAIVILTVRSRVPPKPQNLEKASLIRPFTEIKMLLIIAGFLLLTFGIFIPINYLVIQAMDAGMSYDLAQYLVPMLNAASLFGRMGAGIGSDKLGAYNILVSACMLASILTLALWIPATGNAAIIVFATLFGFASGAYVSLAAALVVKISPFPEIGYRTGLLFLFSSFGGLTTNPIAGAILSRDGGSYTGMKVFAGVFLLAGSCFILVARFYNTGLVLRAKF</sequence>
<evidence type="ECO:0000256" key="6">
    <source>
        <dbReference type="ARBA" id="ARBA00023136"/>
    </source>
</evidence>
<feature type="transmembrane region" description="Helical" evidence="8">
    <location>
        <begin position="220"/>
        <end position="244"/>
    </location>
</feature>
<gene>
    <name evidence="10" type="ORF">PMG11_03661</name>
</gene>
<feature type="transmembrane region" description="Helical" evidence="8">
    <location>
        <begin position="99"/>
        <end position="119"/>
    </location>
</feature>
<feature type="transmembrane region" description="Helical" evidence="8">
    <location>
        <begin position="265"/>
        <end position="287"/>
    </location>
</feature>
<dbReference type="Proteomes" id="UP000042958">
    <property type="component" value="Unassembled WGS sequence"/>
</dbReference>
<dbReference type="SUPFAM" id="SSF103473">
    <property type="entry name" value="MFS general substrate transporter"/>
    <property type="match status" value="1"/>
</dbReference>
<comment type="similarity">
    <text evidence="2">Belongs to the major facilitator superfamily. Monocarboxylate porter (TC 2.A.1.13) family.</text>
</comment>
<protein>
    <recommendedName>
        <fullName evidence="9">Major facilitator superfamily (MFS) profile domain-containing protein</fullName>
    </recommendedName>
</protein>
<evidence type="ECO:0000259" key="9">
    <source>
        <dbReference type="PROSITE" id="PS50850"/>
    </source>
</evidence>
<accession>A0A0F7VAP8</accession>
<evidence type="ECO:0000256" key="4">
    <source>
        <dbReference type="ARBA" id="ARBA00022692"/>
    </source>
</evidence>
<feature type="transmembrane region" description="Helical" evidence="8">
    <location>
        <begin position="131"/>
        <end position="150"/>
    </location>
</feature>
<evidence type="ECO:0000256" key="3">
    <source>
        <dbReference type="ARBA" id="ARBA00022448"/>
    </source>
</evidence>
<feature type="domain" description="Major facilitator superfamily (MFS) profile" evidence="9">
    <location>
        <begin position="61"/>
        <end position="453"/>
    </location>
</feature>
<feature type="transmembrane region" description="Helical" evidence="8">
    <location>
        <begin position="325"/>
        <end position="347"/>
    </location>
</feature>
<dbReference type="Gene3D" id="1.20.1250.20">
    <property type="entry name" value="MFS general substrate transporter like domains"/>
    <property type="match status" value="2"/>
</dbReference>
<keyword evidence="3" id="KW-0813">Transport</keyword>
<evidence type="ECO:0000313" key="11">
    <source>
        <dbReference type="Proteomes" id="UP000042958"/>
    </source>
</evidence>
<keyword evidence="6 8" id="KW-0472">Membrane</keyword>
<dbReference type="OrthoDB" id="5667at2759"/>
<dbReference type="Pfam" id="PF07690">
    <property type="entry name" value="MFS_1"/>
    <property type="match status" value="1"/>
</dbReference>
<evidence type="ECO:0000313" key="10">
    <source>
        <dbReference type="EMBL" id="CEO58969.1"/>
    </source>
</evidence>
<reference evidence="11" key="1">
    <citation type="journal article" date="2015" name="Genome Announc.">
        <title>Draft genome sequence of the fungus Penicillium brasilianum MG11.</title>
        <authorList>
            <person name="Horn F."/>
            <person name="Linde J."/>
            <person name="Mattern D.J."/>
            <person name="Walther G."/>
            <person name="Guthke R."/>
            <person name="Brakhage A.A."/>
            <person name="Valiante V."/>
        </authorList>
    </citation>
    <scope>NUCLEOTIDE SEQUENCE [LARGE SCALE GENOMIC DNA]</scope>
    <source>
        <strain evidence="11">MG11</strain>
    </source>
</reference>
<feature type="transmembrane region" description="Helical" evidence="8">
    <location>
        <begin position="156"/>
        <end position="176"/>
    </location>
</feature>